<evidence type="ECO:0000256" key="4">
    <source>
        <dbReference type="SAM" id="Phobius"/>
    </source>
</evidence>
<dbReference type="Pfam" id="PF01168">
    <property type="entry name" value="Ala_racemase_N"/>
    <property type="match status" value="1"/>
</dbReference>
<feature type="domain" description="GH16" evidence="5">
    <location>
        <begin position="86"/>
        <end position="408"/>
    </location>
</feature>
<protein>
    <submittedName>
        <fullName evidence="6">Glycoside hydrolase family 16 protein</fullName>
    </submittedName>
</protein>
<feature type="compositionally biased region" description="Low complexity" evidence="3">
    <location>
        <begin position="511"/>
        <end position="522"/>
    </location>
</feature>
<keyword evidence="4" id="KW-0472">Membrane</keyword>
<dbReference type="InterPro" id="IPR026956">
    <property type="entry name" value="D-ser_dehydrat-like_dom"/>
</dbReference>
<dbReference type="GO" id="GO:0036088">
    <property type="term" value="P:D-serine catabolic process"/>
    <property type="evidence" value="ECO:0007669"/>
    <property type="project" value="TreeGrafter"/>
</dbReference>
<dbReference type="VEuPathDB" id="FungiDB:yc1106_08411"/>
<dbReference type="InterPro" id="IPR013320">
    <property type="entry name" value="ConA-like_dom_sf"/>
</dbReference>
<reference evidence="6" key="1">
    <citation type="submission" date="2021-12" db="EMBL/GenBank/DDBJ databases">
        <title>Curvularia clavata genome.</title>
        <authorList>
            <person name="Cao Y."/>
        </authorList>
    </citation>
    <scope>NUCLEOTIDE SEQUENCE</scope>
    <source>
        <strain evidence="6">Yc1106</strain>
    </source>
</reference>
<evidence type="ECO:0000313" key="6">
    <source>
        <dbReference type="EMBL" id="USP81137.1"/>
    </source>
</evidence>
<dbReference type="InterPro" id="IPR000757">
    <property type="entry name" value="Beta-glucanase-like"/>
</dbReference>
<evidence type="ECO:0000256" key="3">
    <source>
        <dbReference type="SAM" id="MobiDB-lite"/>
    </source>
</evidence>
<dbReference type="AlphaFoldDB" id="A0A9Q8ZFP4"/>
<evidence type="ECO:0000259" key="5">
    <source>
        <dbReference type="PROSITE" id="PS51762"/>
    </source>
</evidence>
<organism evidence="6 7">
    <name type="scientific">Curvularia clavata</name>
    <dbReference type="NCBI Taxonomy" id="95742"/>
    <lineage>
        <taxon>Eukaryota</taxon>
        <taxon>Fungi</taxon>
        <taxon>Dikarya</taxon>
        <taxon>Ascomycota</taxon>
        <taxon>Pezizomycotina</taxon>
        <taxon>Dothideomycetes</taxon>
        <taxon>Pleosporomycetidae</taxon>
        <taxon>Pleosporales</taxon>
        <taxon>Pleosporineae</taxon>
        <taxon>Pleosporaceae</taxon>
        <taxon>Curvularia</taxon>
    </lineage>
</organism>
<dbReference type="SUPFAM" id="SSF49899">
    <property type="entry name" value="Concanavalin A-like lectins/glucanases"/>
    <property type="match status" value="1"/>
</dbReference>
<accession>A0A9Q8ZFP4</accession>
<proteinExistence type="inferred from homology"/>
<dbReference type="GO" id="GO:0008721">
    <property type="term" value="F:D-serine ammonia-lyase activity"/>
    <property type="evidence" value="ECO:0007669"/>
    <property type="project" value="TreeGrafter"/>
</dbReference>
<keyword evidence="6" id="KW-0378">Hydrolase</keyword>
<dbReference type="OrthoDB" id="4781at2759"/>
<dbReference type="Gene3D" id="3.20.20.10">
    <property type="entry name" value="Alanine racemase"/>
    <property type="match status" value="1"/>
</dbReference>
<dbReference type="InterPro" id="IPR042208">
    <property type="entry name" value="D-ser_dehydrat-like_sf"/>
</dbReference>
<comment type="similarity">
    <text evidence="1">Belongs to the DSD1 family.</text>
</comment>
<dbReference type="GO" id="GO:0005975">
    <property type="term" value="P:carbohydrate metabolic process"/>
    <property type="evidence" value="ECO:0007669"/>
    <property type="project" value="InterPro"/>
</dbReference>
<sequence>MDSPPSQAVSGYQHPYKGEYFRSRRVRPEDVQQPWLNKKHPRQIWVTIFPLAGLALGLAVTGILIWDGLRTVAQHKYCEIMNDNFTSWDDSIWTKEVELGGFGNGQFEMTTGTDENVFIDDGGLVIKPTLQNEDLIMQDHVIDLRGHGCTGPTWMDCVAVTNTTNGTIVNPVKSGRINTKLGANIKYGRVEVVAKLPAGDWLWPSISMLPKDNVYGPWPRSGEIDIMESRGNAPGYAQGGNNIVSSTLQFGPDSNHNGWWRNNVKRKALHTTYAAGYNTFGVEWSEKYIFTYINTRLLQVMYTHFDEPFWKYGGFPLADVNGTRLDNPWGHTNSNTAPFDKEFYLVINLGVGATNGWFEDGKSGKPWLDKSARARLEFWEAKNEWLSTWKQDAQMKIKSVKIRMQSFVQLRANFKKHRELAATSTITIIPSIVFGRWSDARLAPLGYNKSIRPPPSRVIASVTSKSDVRSSSSRILVTGAAPNHLRYRHILKFHTSDKQSRTQPPLFHHIPTTTQRRPTTTTMPYSPKVGDSLDSLDTPSMIVDLDIMETNLQKLMSQLLPTGVSIRPHLKTSKSAIVAQKMVAAGAKGGCVAKLSEAEVMCAKGFTDLLITCEVVGAAKVKRLAELLEKHREVRIVVDSEQGAAAIDAALAERGFEGKVKTLVDLDVGLHRTGVQPGEPARALAAFIAKTGHLALIGVQGYEGHLQHVHGLEERKQRCLDSMRILVDTAEALRKDGHAIDVVTTGGTGTAEFCVKVPGITEVQPGSFLFMDTDYRNAVGSHNFSQSLTILSTVISKQGPNIITIDAGLKSLTTDSGLAECKAPGYKYGVLGDEHGSLKWEDGKASELKIGDRVEMVPSHIDPTVNLHDVYYAHRKGVIEEIWPVDTRGCVQ</sequence>
<dbReference type="Proteomes" id="UP001056012">
    <property type="component" value="Chromosome 6"/>
</dbReference>
<dbReference type="Gene3D" id="2.60.120.200">
    <property type="match status" value="1"/>
</dbReference>
<dbReference type="InterPro" id="IPR051466">
    <property type="entry name" value="D-amino_acid_metab_enzyme"/>
</dbReference>
<dbReference type="Gene3D" id="2.40.37.20">
    <property type="entry name" value="D-serine dehydratase-like domain"/>
    <property type="match status" value="1"/>
</dbReference>
<dbReference type="SMART" id="SM01119">
    <property type="entry name" value="D-ser_dehydrat"/>
    <property type="match status" value="1"/>
</dbReference>
<keyword evidence="2" id="KW-0456">Lyase</keyword>
<dbReference type="GO" id="GO:0004553">
    <property type="term" value="F:hydrolase activity, hydrolyzing O-glycosyl compounds"/>
    <property type="evidence" value="ECO:0007669"/>
    <property type="project" value="InterPro"/>
</dbReference>
<keyword evidence="4" id="KW-0812">Transmembrane</keyword>
<dbReference type="Pfam" id="PF14031">
    <property type="entry name" value="D-ser_dehydrat"/>
    <property type="match status" value="1"/>
</dbReference>
<dbReference type="PANTHER" id="PTHR28004">
    <property type="entry name" value="ZGC:162816-RELATED"/>
    <property type="match status" value="1"/>
</dbReference>
<keyword evidence="4" id="KW-1133">Transmembrane helix</keyword>
<dbReference type="Pfam" id="PF00722">
    <property type="entry name" value="Glyco_hydro_16"/>
    <property type="match status" value="1"/>
</dbReference>
<keyword evidence="7" id="KW-1185">Reference proteome</keyword>
<dbReference type="InterPro" id="IPR029066">
    <property type="entry name" value="PLP-binding_barrel"/>
</dbReference>
<dbReference type="CDD" id="cd06819">
    <property type="entry name" value="PLPDE_III_LS_D-TA"/>
    <property type="match status" value="1"/>
</dbReference>
<dbReference type="EMBL" id="CP089279">
    <property type="protein sequence ID" value="USP81137.1"/>
    <property type="molecule type" value="Genomic_DNA"/>
</dbReference>
<dbReference type="PROSITE" id="PS51762">
    <property type="entry name" value="GH16_2"/>
    <property type="match status" value="1"/>
</dbReference>
<evidence type="ECO:0000256" key="1">
    <source>
        <dbReference type="ARBA" id="ARBA00005323"/>
    </source>
</evidence>
<gene>
    <name evidence="6" type="ORF">yc1106_08411</name>
</gene>
<name>A0A9Q8ZFP4_CURCL</name>
<dbReference type="SUPFAM" id="SSF51419">
    <property type="entry name" value="PLP-binding barrel"/>
    <property type="match status" value="1"/>
</dbReference>
<evidence type="ECO:0000313" key="7">
    <source>
        <dbReference type="Proteomes" id="UP001056012"/>
    </source>
</evidence>
<feature type="transmembrane region" description="Helical" evidence="4">
    <location>
        <begin position="44"/>
        <end position="66"/>
    </location>
</feature>
<evidence type="ECO:0000256" key="2">
    <source>
        <dbReference type="ARBA" id="ARBA00023239"/>
    </source>
</evidence>
<feature type="region of interest" description="Disordered" evidence="3">
    <location>
        <begin position="498"/>
        <end position="530"/>
    </location>
</feature>
<dbReference type="InterPro" id="IPR001608">
    <property type="entry name" value="Ala_racemase_N"/>
</dbReference>
<dbReference type="PANTHER" id="PTHR28004:SF2">
    <property type="entry name" value="D-SERINE DEHYDRATASE"/>
    <property type="match status" value="1"/>
</dbReference>